<organism evidence="3 4">
    <name type="scientific">Natranaerovirga hydrolytica</name>
    <dbReference type="NCBI Taxonomy" id="680378"/>
    <lineage>
        <taxon>Bacteria</taxon>
        <taxon>Bacillati</taxon>
        <taxon>Bacillota</taxon>
        <taxon>Clostridia</taxon>
        <taxon>Lachnospirales</taxon>
        <taxon>Natranaerovirgaceae</taxon>
        <taxon>Natranaerovirga</taxon>
    </lineage>
</organism>
<dbReference type="GO" id="GO:0046872">
    <property type="term" value="F:metal ion binding"/>
    <property type="evidence" value="ECO:0007669"/>
    <property type="project" value="InterPro"/>
</dbReference>
<reference evidence="3 4" key="1">
    <citation type="submission" date="2019-03" db="EMBL/GenBank/DDBJ databases">
        <title>Genomic Encyclopedia of Type Strains, Phase IV (KMG-IV): sequencing the most valuable type-strain genomes for metagenomic binning, comparative biology and taxonomic classification.</title>
        <authorList>
            <person name="Goeker M."/>
        </authorList>
    </citation>
    <scope>NUCLEOTIDE SEQUENCE [LARGE SCALE GENOMIC DNA]</scope>
    <source>
        <strain evidence="3 4">DSM 24176</strain>
    </source>
</reference>
<evidence type="ECO:0000256" key="1">
    <source>
        <dbReference type="SAM" id="Coils"/>
    </source>
</evidence>
<dbReference type="AlphaFoldDB" id="A0A4R1MZJ4"/>
<dbReference type="InterPro" id="IPR013578">
    <property type="entry name" value="Peptidase_M16C_assoc"/>
</dbReference>
<dbReference type="SMART" id="SM01264">
    <property type="entry name" value="M16C_associated"/>
    <property type="match status" value="1"/>
</dbReference>
<dbReference type="InterPro" id="IPR011765">
    <property type="entry name" value="Pept_M16_N"/>
</dbReference>
<protein>
    <recommendedName>
        <fullName evidence="2">Peptidase M16C associated domain-containing protein</fullName>
    </recommendedName>
</protein>
<dbReference type="PANTHER" id="PTHR43016">
    <property type="entry name" value="PRESEQUENCE PROTEASE"/>
    <property type="match status" value="1"/>
</dbReference>
<dbReference type="Pfam" id="PF00675">
    <property type="entry name" value="Peptidase_M16"/>
    <property type="match status" value="1"/>
</dbReference>
<keyword evidence="4" id="KW-1185">Reference proteome</keyword>
<dbReference type="InterPro" id="IPR007863">
    <property type="entry name" value="Peptidase_M16_C"/>
</dbReference>
<feature type="coiled-coil region" evidence="1">
    <location>
        <begin position="475"/>
        <end position="510"/>
    </location>
</feature>
<proteinExistence type="predicted"/>
<dbReference type="EMBL" id="SMGQ01000011">
    <property type="protein sequence ID" value="TCK98768.1"/>
    <property type="molecule type" value="Genomic_DNA"/>
</dbReference>
<dbReference type="Gene3D" id="3.30.830.10">
    <property type="entry name" value="Metalloenzyme, LuxS/M16 peptidase-like"/>
    <property type="match status" value="4"/>
</dbReference>
<dbReference type="Pfam" id="PF05193">
    <property type="entry name" value="Peptidase_M16_C"/>
    <property type="match status" value="1"/>
</dbReference>
<sequence>MGYEMNKAYHGFTLVEQEEIQEINSVARVFEHHKSGAKALLLSNEDTNKVFSVNFRTPPHDETGLPHILEHSVLCGSKKFPSKDPFVELAKGSLNTFLNAMTFSDKTMYPIASCNDKDFQNLMHVYMDAVFYPNIYKDDNILKQEGWHYELNDMDSPIEYKGVVYNEMKGVFSSPEQVLFRRIQSSLFPDTPYAYESGGDPDYVTDLTKEDFIEFHKKYYHPSNSYIFLYGDFDIDEKLKWLNKEYLNAFDAIQMDSSIPIQAPFDKVKEKEEFYSISNNEDDKDKTYLSYNYVVGTSSDPEVYYGFDVLEHLLLEAQGAPLKKALIDAEIGKDIFGSFDNSILQPTLSIVAKNANPEDKDKFVTIIQDTLEKIVKEGLDKKKIEAAINYHEFKIREADFGRYPKGVIYAMQNMDTWLYDQSPLIHFKYNPVFEKLREGIDNGYFEGLIEKYLLNNTHASIVMVKPEKGLTAKKENEVKKKLKAYKDHLSQEEKEQLIQETKDLIQYQEKPSSKADLEKIPLLDLKDIKKEPLDLPLEVSEQEGVQLLHHNTFTNNIGYVKYLFDTKDIPTEMVPYLGLLSTVLGKVNTKQYTYDELERDINIHTGGIIQTMNVYGVSKKPEEYVPKFEVKAKAFVDKIPVLFKLVEEILLNTTIEDKKRLKEILLESRSRLQMNLNSSGHVAAANRATSYFSKISFYKELIGGITYYNFISTLVNEFDEKSDEIIDKLNQLIQYVFRKENLIVCFTGEDEAYEAVKKEVKDFSAKLYDVSIKESELKFDLKKLNEGFLTPGKIQYVAKAGNFIKEGFEYSGHLKVLQTLARLDYLWNNVRVKGGAYGVMCSFSRTGNTYITSYRDPNLKQTIDVYNKMVNYIENIHIDDRDMTKYIIGTISSMDADLTPYLKGETAVGRYMSEITYKDLQKEREEVLSTKEKDIKGLAELVDTVLKQDNLCVLGNENKLESNKELFGELKELFND</sequence>
<dbReference type="FunFam" id="3.30.830.10:FF:000034">
    <property type="entry name" value="presequence protease 1, chloroplastic/mitochondrial"/>
    <property type="match status" value="1"/>
</dbReference>
<feature type="domain" description="Peptidase M16C associated" evidence="2">
    <location>
        <begin position="464"/>
        <end position="714"/>
    </location>
</feature>
<dbReference type="Pfam" id="PF08367">
    <property type="entry name" value="M16C_assoc"/>
    <property type="match status" value="1"/>
</dbReference>
<dbReference type="GO" id="GO:0016485">
    <property type="term" value="P:protein processing"/>
    <property type="evidence" value="ECO:0007669"/>
    <property type="project" value="TreeGrafter"/>
</dbReference>
<dbReference type="OrthoDB" id="9762027at2"/>
<evidence type="ECO:0000313" key="4">
    <source>
        <dbReference type="Proteomes" id="UP000294545"/>
    </source>
</evidence>
<dbReference type="GO" id="GO:0004222">
    <property type="term" value="F:metalloendopeptidase activity"/>
    <property type="evidence" value="ECO:0007669"/>
    <property type="project" value="TreeGrafter"/>
</dbReference>
<name>A0A4R1MZJ4_9FIRM</name>
<dbReference type="SUPFAM" id="SSF63411">
    <property type="entry name" value="LuxS/MPP-like metallohydrolase"/>
    <property type="match status" value="4"/>
</dbReference>
<dbReference type="PANTHER" id="PTHR43016:SF13">
    <property type="entry name" value="PRESEQUENCE PROTEASE, MITOCHONDRIAL"/>
    <property type="match status" value="1"/>
</dbReference>
<dbReference type="RefSeq" id="WP_132281889.1">
    <property type="nucleotide sequence ID" value="NZ_SMGQ01000011.1"/>
</dbReference>
<accession>A0A4R1MZJ4</accession>
<evidence type="ECO:0000259" key="2">
    <source>
        <dbReference type="SMART" id="SM01264"/>
    </source>
</evidence>
<dbReference type="Pfam" id="PF22516">
    <property type="entry name" value="PreP_C"/>
    <property type="match status" value="1"/>
</dbReference>
<dbReference type="InterPro" id="IPR011249">
    <property type="entry name" value="Metalloenz_LuxS/M16"/>
</dbReference>
<dbReference type="InterPro" id="IPR055130">
    <property type="entry name" value="PreP_C"/>
</dbReference>
<keyword evidence="1" id="KW-0175">Coiled coil</keyword>
<gene>
    <name evidence="3" type="ORF">EDC19_1203</name>
</gene>
<evidence type="ECO:0000313" key="3">
    <source>
        <dbReference type="EMBL" id="TCK98768.1"/>
    </source>
</evidence>
<dbReference type="Proteomes" id="UP000294545">
    <property type="component" value="Unassembled WGS sequence"/>
</dbReference>
<comment type="caution">
    <text evidence="3">The sequence shown here is derived from an EMBL/GenBank/DDBJ whole genome shotgun (WGS) entry which is preliminary data.</text>
</comment>